<organism evidence="1 2">
    <name type="scientific">Nocardioides iriomotensis</name>
    <dbReference type="NCBI Taxonomy" id="715784"/>
    <lineage>
        <taxon>Bacteria</taxon>
        <taxon>Bacillati</taxon>
        <taxon>Actinomycetota</taxon>
        <taxon>Actinomycetes</taxon>
        <taxon>Propionibacteriales</taxon>
        <taxon>Nocardioidaceae</taxon>
        <taxon>Nocardioides</taxon>
    </lineage>
</organism>
<reference evidence="1 2" key="1">
    <citation type="submission" date="2019-01" db="EMBL/GenBank/DDBJ databases">
        <title>Nocardioides guangzhouensis sp. nov., an actinobacterium isolated from soil.</title>
        <authorList>
            <person name="Fu Y."/>
            <person name="Cai Y."/>
            <person name="Lin Z."/>
            <person name="Chen P."/>
        </authorList>
    </citation>
    <scope>NUCLEOTIDE SEQUENCE [LARGE SCALE GENOMIC DNA]</scope>
    <source>
        <strain evidence="1 2">NBRC 105384</strain>
    </source>
</reference>
<evidence type="ECO:0000313" key="2">
    <source>
        <dbReference type="Proteomes" id="UP000291189"/>
    </source>
</evidence>
<accession>A0A4Q5J7Y7</accession>
<gene>
    <name evidence="1" type="ORF">ETU37_02265</name>
</gene>
<keyword evidence="2" id="KW-1185">Reference proteome</keyword>
<proteinExistence type="predicted"/>
<comment type="caution">
    <text evidence="1">The sequence shown here is derived from an EMBL/GenBank/DDBJ whole genome shotgun (WGS) entry which is preliminary data.</text>
</comment>
<protein>
    <submittedName>
        <fullName evidence="1">Uncharacterized protein</fullName>
    </submittedName>
</protein>
<dbReference type="AlphaFoldDB" id="A0A4Q5J7Y7"/>
<evidence type="ECO:0000313" key="1">
    <source>
        <dbReference type="EMBL" id="RYU14832.1"/>
    </source>
</evidence>
<dbReference type="Proteomes" id="UP000291189">
    <property type="component" value="Unassembled WGS sequence"/>
</dbReference>
<dbReference type="EMBL" id="SDPU01000009">
    <property type="protein sequence ID" value="RYU14832.1"/>
    <property type="molecule type" value="Genomic_DNA"/>
</dbReference>
<name>A0A4Q5J7Y7_9ACTN</name>
<dbReference type="RefSeq" id="WP_129985255.1">
    <property type="nucleotide sequence ID" value="NZ_SDPU01000009.1"/>
</dbReference>
<sequence length="162" mass="17180">MPDNYEVKAATHFVRRGAQHTTLAQLRSTAAECRCLGGGAYGDTAGVNGWNRLREALLRRRHREELAAPLSIAPASGVKPAGKPLELGDRAIVIEELLGGYGTVVAVLALPDDEVLVDDFAGATHLLPSTAVYRPADVGYLDCGDSHGYKIDASGEPFGQIL</sequence>